<dbReference type="EMBL" id="JADEWZ010000016">
    <property type="protein sequence ID" value="MBE9116679.1"/>
    <property type="molecule type" value="Genomic_DNA"/>
</dbReference>
<evidence type="ECO:0000313" key="3">
    <source>
        <dbReference type="EMBL" id="MBE9116679.1"/>
    </source>
</evidence>
<evidence type="ECO:0000259" key="2">
    <source>
        <dbReference type="Pfam" id="PF07589"/>
    </source>
</evidence>
<dbReference type="Pfam" id="PF07589">
    <property type="entry name" value="PEP-CTERM"/>
    <property type="match status" value="1"/>
</dbReference>
<reference evidence="3" key="1">
    <citation type="submission" date="2020-10" db="EMBL/GenBank/DDBJ databases">
        <authorList>
            <person name="Castelo-Branco R."/>
            <person name="Eusebio N."/>
            <person name="Adriana R."/>
            <person name="Vieira A."/>
            <person name="Brugerolle De Fraissinette N."/>
            <person name="Rezende De Castro R."/>
            <person name="Schneider M.P."/>
            <person name="Vasconcelos V."/>
            <person name="Leao P.N."/>
        </authorList>
    </citation>
    <scope>NUCLEOTIDE SEQUENCE</scope>
    <source>
        <strain evidence="3">LEGE 07157</strain>
    </source>
</reference>
<organism evidence="3 4">
    <name type="scientific">Lusitaniella coriacea LEGE 07157</name>
    <dbReference type="NCBI Taxonomy" id="945747"/>
    <lineage>
        <taxon>Bacteria</taxon>
        <taxon>Bacillati</taxon>
        <taxon>Cyanobacteriota</taxon>
        <taxon>Cyanophyceae</taxon>
        <taxon>Spirulinales</taxon>
        <taxon>Lusitaniellaceae</taxon>
        <taxon>Lusitaniella</taxon>
    </lineage>
</organism>
<dbReference type="Proteomes" id="UP000654482">
    <property type="component" value="Unassembled WGS sequence"/>
</dbReference>
<comment type="caution">
    <text evidence="3">The sequence shown here is derived from an EMBL/GenBank/DDBJ whole genome shotgun (WGS) entry which is preliminary data.</text>
</comment>
<dbReference type="NCBIfam" id="TIGR02595">
    <property type="entry name" value="PEP_CTERM"/>
    <property type="match status" value="1"/>
</dbReference>
<feature type="signal peptide" evidence="1">
    <location>
        <begin position="1"/>
        <end position="27"/>
    </location>
</feature>
<dbReference type="RefSeq" id="WP_194029769.1">
    <property type="nucleotide sequence ID" value="NZ_JADEWZ010000016.1"/>
</dbReference>
<feature type="chain" id="PRO_5035256948" evidence="1">
    <location>
        <begin position="28"/>
        <end position="243"/>
    </location>
</feature>
<evidence type="ECO:0000313" key="4">
    <source>
        <dbReference type="Proteomes" id="UP000654482"/>
    </source>
</evidence>
<gene>
    <name evidence="3" type="ORF">IQ249_12280</name>
</gene>
<name>A0A8J7DWW2_9CYAN</name>
<accession>A0A8J7DWW2</accession>
<evidence type="ECO:0000256" key="1">
    <source>
        <dbReference type="SAM" id="SignalP"/>
    </source>
</evidence>
<proteinExistence type="predicted"/>
<dbReference type="AlphaFoldDB" id="A0A8J7DWW2"/>
<dbReference type="InterPro" id="IPR013424">
    <property type="entry name" value="Ice-binding_C"/>
</dbReference>
<keyword evidence="1" id="KW-0732">Signal</keyword>
<keyword evidence="4" id="KW-1185">Reference proteome</keyword>
<feature type="domain" description="Ice-binding protein C-terminal" evidence="2">
    <location>
        <begin position="217"/>
        <end position="241"/>
    </location>
</feature>
<protein>
    <submittedName>
        <fullName evidence="3">PEP-CTERM sorting domain-containing protein</fullName>
    </submittedName>
</protein>
<sequence>MKLQTLSNTLGLIASSALVLSTTSAQAAKLSAADCVGSNYNCTITDPFFSVAGSDGAGNAQLTRKSFANYEGIGVATNGTTKIKDDPSWGEIDYDETLTVNFAEEKAVEYIDLGFLYKKGNNSDKVNEIAEVTAFDTLGNTFTGILSVISETTATWSLGGTVTTLSNPVEPFAGLFRITNPFGDMELDGLSFTAVDSGRDFSRQSWDSDFVVGAVKTVPEPGTLLGLLGISTLGMLKARRRQK</sequence>